<dbReference type="InterPro" id="IPR015890">
    <property type="entry name" value="Chorismate_C"/>
</dbReference>
<protein>
    <recommendedName>
        <fullName evidence="1">Chorismate-utilising enzyme C-terminal domain-containing protein</fullName>
    </recommendedName>
</protein>
<comment type="caution">
    <text evidence="2">The sequence shown here is derived from an EMBL/GenBank/DDBJ whole genome shotgun (WGS) entry which is preliminary data.</text>
</comment>
<evidence type="ECO:0000313" key="2">
    <source>
        <dbReference type="EMBL" id="GAA1507460.1"/>
    </source>
</evidence>
<dbReference type="RefSeq" id="WP_141005000.1">
    <property type="nucleotide sequence ID" value="NZ_BAAAOR010000007.1"/>
</dbReference>
<dbReference type="Gene3D" id="3.60.120.10">
    <property type="entry name" value="Anthranilate synthase"/>
    <property type="match status" value="1"/>
</dbReference>
<dbReference type="InterPro" id="IPR005801">
    <property type="entry name" value="ADC_synthase"/>
</dbReference>
<evidence type="ECO:0000313" key="3">
    <source>
        <dbReference type="Proteomes" id="UP001500842"/>
    </source>
</evidence>
<evidence type="ECO:0000259" key="1">
    <source>
        <dbReference type="Pfam" id="PF00425"/>
    </source>
</evidence>
<dbReference type="Pfam" id="PF00425">
    <property type="entry name" value="Chorismate_bind"/>
    <property type="match status" value="1"/>
</dbReference>
<accession>A0ABN1ZYE3</accession>
<dbReference type="PANTHER" id="PTHR11236:SF9">
    <property type="entry name" value="ANTHRANILATE SYNTHASE COMPONENT 1"/>
    <property type="match status" value="1"/>
</dbReference>
<proteinExistence type="predicted"/>
<organism evidence="2 3">
    <name type="scientific">Nocardioides humi</name>
    <dbReference type="NCBI Taxonomy" id="449461"/>
    <lineage>
        <taxon>Bacteria</taxon>
        <taxon>Bacillati</taxon>
        <taxon>Actinomycetota</taxon>
        <taxon>Actinomycetes</taxon>
        <taxon>Propionibacteriales</taxon>
        <taxon>Nocardioidaceae</taxon>
        <taxon>Nocardioides</taxon>
    </lineage>
</organism>
<dbReference type="PANTHER" id="PTHR11236">
    <property type="entry name" value="AMINOBENZOATE/ANTHRANILATE SYNTHASE"/>
    <property type="match status" value="1"/>
</dbReference>
<dbReference type="PRINTS" id="PR00095">
    <property type="entry name" value="ANTSNTHASEI"/>
</dbReference>
<dbReference type="Proteomes" id="UP001500842">
    <property type="component" value="Unassembled WGS sequence"/>
</dbReference>
<dbReference type="InterPro" id="IPR019999">
    <property type="entry name" value="Anth_synth_I-like"/>
</dbReference>
<dbReference type="EMBL" id="BAAAOR010000007">
    <property type="protein sequence ID" value="GAA1507460.1"/>
    <property type="molecule type" value="Genomic_DNA"/>
</dbReference>
<reference evidence="2 3" key="1">
    <citation type="journal article" date="2019" name="Int. J. Syst. Evol. Microbiol.">
        <title>The Global Catalogue of Microorganisms (GCM) 10K type strain sequencing project: providing services to taxonomists for standard genome sequencing and annotation.</title>
        <authorList>
            <consortium name="The Broad Institute Genomics Platform"/>
            <consortium name="The Broad Institute Genome Sequencing Center for Infectious Disease"/>
            <person name="Wu L."/>
            <person name="Ma J."/>
        </authorList>
    </citation>
    <scope>NUCLEOTIDE SEQUENCE [LARGE SCALE GENOMIC DNA]</scope>
    <source>
        <strain evidence="2 3">JCM 14942</strain>
    </source>
</reference>
<sequence length="426" mass="46615">MPDLSALLEAHRAEQRVAWIDASAFTSWSGRSSLFAVLGDDDVSLTFDAAARIVWEHRAGRRRRIGTDIFSTLAAAIERDRDRPDVVWVGYLGYGCRTDLPVLGSSPGVPGGDPDRHVMPPDAVWMRTVDPVVVRHSDPRTAPAQRPCDVGASPPPQSYRDAFAEVQERLHAGDSYEVNLTYRIEETAAADPVDVYRRLREINPAPYAAYLRHDDVAVLSSSPERFARVTGRRIETRPIKGTTPRSSDPVEDAAAARLLSSAEKYRAENLMIVDLLRNDLSMMCEPGTVETPMLMEVESYATVHQLVSTVTGVLSDGVDTCEAIRRMFPPGSMTGAPKRRTMSVIADVESTPRGVYAGTLGWIAPDGDADLSVVIRTLTATRDPRGSRWHYAAGTGGGITVQSQLEDEWAESRVKADRLRSALGAC</sequence>
<dbReference type="SUPFAM" id="SSF56322">
    <property type="entry name" value="ADC synthase"/>
    <property type="match status" value="1"/>
</dbReference>
<name>A0ABN1ZYE3_9ACTN</name>
<dbReference type="NCBIfam" id="TIGR00553">
    <property type="entry name" value="pabB"/>
    <property type="match status" value="1"/>
</dbReference>
<feature type="domain" description="Chorismate-utilising enzyme C-terminal" evidence="1">
    <location>
        <begin position="157"/>
        <end position="415"/>
    </location>
</feature>
<gene>
    <name evidence="2" type="ORF">GCM10009788_09310</name>
</gene>
<dbReference type="InterPro" id="IPR005802">
    <property type="entry name" value="ADC_synth_comp_1"/>
</dbReference>
<keyword evidence="3" id="KW-1185">Reference proteome</keyword>